<accession>A0A6A4GUX0</accession>
<reference evidence="4" key="1">
    <citation type="journal article" date="2019" name="Environ. Microbiol.">
        <title>Fungal ecological strategies reflected in gene transcription - a case study of two litter decomposers.</title>
        <authorList>
            <person name="Barbi F."/>
            <person name="Kohler A."/>
            <person name="Barry K."/>
            <person name="Baskaran P."/>
            <person name="Daum C."/>
            <person name="Fauchery L."/>
            <person name="Ihrmark K."/>
            <person name="Kuo A."/>
            <person name="LaButti K."/>
            <person name="Lipzen A."/>
            <person name="Morin E."/>
            <person name="Grigoriev I.V."/>
            <person name="Henrissat B."/>
            <person name="Lindahl B."/>
            <person name="Martin F."/>
        </authorList>
    </citation>
    <scope>NUCLEOTIDE SEQUENCE</scope>
    <source>
        <strain evidence="4">JB14</strain>
    </source>
</reference>
<dbReference type="GO" id="GO:0005739">
    <property type="term" value="C:mitochondrion"/>
    <property type="evidence" value="ECO:0007669"/>
    <property type="project" value="TreeGrafter"/>
</dbReference>
<feature type="domain" description="NAD-specific glutamate dehydrogenase second" evidence="3">
    <location>
        <begin position="3"/>
        <end position="73"/>
    </location>
</feature>
<sequence length="529" mass="59803">MVTTFFRALSNLYHFYSLYSARKYVEQFFNGVTIISLYLNRVPNSNALPIEHSILQVRKEALLLYFLPENPFFLPKAPGTHAVQEVILRLDLCTTLLQQAQPGLPAAQKRLGREQPAHAEAYNNIKRRFREETFTRESIEQVIHTHSELIRLLYVNFAMVHYPASDHATELMYAHPLLLTPPNHPTPLRRGALRQNPPHSPNKHSLQVLEFFLIFNKHILKINFYQPTKVVLSLRLDLGFLPEVQFRNVARGWIRIVMSRNKEMYSINQRMLFDKNYNLASTQSLKNKDIPEGGAKGTTLPSIGATPMLCFEKYVDAIIDLLIPGKTPGIKETLVDLYEKPELLFFGPDEGTADMMDWAALDEHNVYRIIPGRATDEDNPPVPDARRRMMPVVGDTPASEDTSASDPPPPTATPLPLAASDPPQAPPPTVISIPTVASKPSETSAVSIPSSLPEIIEVDDEDEDEDMGEWESPEDDPADIFDYEDEPTLERNNFGDISFDMDNDSEPSFDDAALEETLMMIRGYDDNDM</sequence>
<feature type="compositionally biased region" description="Polar residues" evidence="2">
    <location>
        <begin position="438"/>
        <end position="450"/>
    </location>
</feature>
<dbReference type="Pfam" id="PF23152">
    <property type="entry name" value="GDH_2nd"/>
    <property type="match status" value="1"/>
</dbReference>
<evidence type="ECO:0000256" key="2">
    <source>
        <dbReference type="SAM" id="MobiDB-lite"/>
    </source>
</evidence>
<organism evidence="4 5">
    <name type="scientific">Gymnopus androsaceus JB14</name>
    <dbReference type="NCBI Taxonomy" id="1447944"/>
    <lineage>
        <taxon>Eukaryota</taxon>
        <taxon>Fungi</taxon>
        <taxon>Dikarya</taxon>
        <taxon>Basidiomycota</taxon>
        <taxon>Agaricomycotina</taxon>
        <taxon>Agaricomycetes</taxon>
        <taxon>Agaricomycetidae</taxon>
        <taxon>Agaricales</taxon>
        <taxon>Marasmiineae</taxon>
        <taxon>Omphalotaceae</taxon>
        <taxon>Gymnopus</taxon>
    </lineage>
</organism>
<name>A0A6A4GUX0_9AGAR</name>
<evidence type="ECO:0000256" key="1">
    <source>
        <dbReference type="ARBA" id="ARBA00023002"/>
    </source>
</evidence>
<dbReference type="PANTHER" id="PTHR11606">
    <property type="entry name" value="GLUTAMATE DEHYDROGENASE"/>
    <property type="match status" value="1"/>
</dbReference>
<feature type="compositionally biased region" description="Acidic residues" evidence="2">
    <location>
        <begin position="456"/>
        <end position="482"/>
    </location>
</feature>
<dbReference type="InterPro" id="IPR056365">
    <property type="entry name" value="NAD-GDH_2nd"/>
</dbReference>
<dbReference type="GO" id="GO:0004352">
    <property type="term" value="F:glutamate dehydrogenase (NAD+) activity"/>
    <property type="evidence" value="ECO:0007669"/>
    <property type="project" value="TreeGrafter"/>
</dbReference>
<gene>
    <name evidence="4" type="ORF">BT96DRAFT_947285</name>
</gene>
<dbReference type="AlphaFoldDB" id="A0A6A4GUX0"/>
<evidence type="ECO:0000259" key="3">
    <source>
        <dbReference type="Pfam" id="PF23152"/>
    </source>
</evidence>
<evidence type="ECO:0000313" key="4">
    <source>
        <dbReference type="EMBL" id="KAE9388877.1"/>
    </source>
</evidence>
<dbReference type="OrthoDB" id="184415at2759"/>
<evidence type="ECO:0000313" key="5">
    <source>
        <dbReference type="Proteomes" id="UP000799118"/>
    </source>
</evidence>
<dbReference type="PANTHER" id="PTHR11606:SF24">
    <property type="entry name" value="NAD-SPECIFIC GLUTAMATE DEHYDROGENASE"/>
    <property type="match status" value="1"/>
</dbReference>
<dbReference type="Proteomes" id="UP000799118">
    <property type="component" value="Unassembled WGS sequence"/>
</dbReference>
<proteinExistence type="predicted"/>
<protein>
    <recommendedName>
        <fullName evidence="3">NAD-specific glutamate dehydrogenase second domain-containing protein</fullName>
    </recommendedName>
</protein>
<dbReference type="SUPFAM" id="SSF53223">
    <property type="entry name" value="Aminoacid dehydrogenase-like, N-terminal domain"/>
    <property type="match status" value="1"/>
</dbReference>
<keyword evidence="1" id="KW-0560">Oxidoreductase</keyword>
<dbReference type="InterPro" id="IPR046346">
    <property type="entry name" value="Aminoacid_DH-like_N_sf"/>
</dbReference>
<dbReference type="EMBL" id="ML769722">
    <property type="protein sequence ID" value="KAE9388877.1"/>
    <property type="molecule type" value="Genomic_DNA"/>
</dbReference>
<feature type="region of interest" description="Disordered" evidence="2">
    <location>
        <begin position="372"/>
        <end position="482"/>
    </location>
</feature>
<dbReference type="GO" id="GO:0006538">
    <property type="term" value="P:L-glutamate catabolic process"/>
    <property type="evidence" value="ECO:0007669"/>
    <property type="project" value="TreeGrafter"/>
</dbReference>
<keyword evidence="5" id="KW-1185">Reference proteome</keyword>